<dbReference type="InterPro" id="IPR029058">
    <property type="entry name" value="AB_hydrolase_fold"/>
</dbReference>
<gene>
    <name evidence="4" type="ORF">CALCODRAFT_489270</name>
</gene>
<proteinExistence type="inferred from homology"/>
<dbReference type="Pfam" id="PF00561">
    <property type="entry name" value="Abhydrolase_1"/>
    <property type="match status" value="1"/>
</dbReference>
<keyword evidence="5" id="KW-1185">Reference proteome</keyword>
<name>A0A165K7F0_9BASI</name>
<dbReference type="InterPro" id="IPR000639">
    <property type="entry name" value="Epox_hydrolase-like"/>
</dbReference>
<comment type="similarity">
    <text evidence="2">Belongs to the AB hydrolase superfamily. Epoxide hydrolase family.</text>
</comment>
<dbReference type="PANTHER" id="PTHR43329">
    <property type="entry name" value="EPOXIDE HYDROLASE"/>
    <property type="match status" value="1"/>
</dbReference>
<organism evidence="4 5">
    <name type="scientific">Calocera cornea HHB12733</name>
    <dbReference type="NCBI Taxonomy" id="1353952"/>
    <lineage>
        <taxon>Eukaryota</taxon>
        <taxon>Fungi</taxon>
        <taxon>Dikarya</taxon>
        <taxon>Basidiomycota</taxon>
        <taxon>Agaricomycotina</taxon>
        <taxon>Dacrymycetes</taxon>
        <taxon>Dacrymycetales</taxon>
        <taxon>Dacrymycetaceae</taxon>
        <taxon>Calocera</taxon>
    </lineage>
</organism>
<dbReference type="PRINTS" id="PR00412">
    <property type="entry name" value="EPOXHYDRLASE"/>
</dbReference>
<evidence type="ECO:0000256" key="2">
    <source>
        <dbReference type="ARBA" id="ARBA00038334"/>
    </source>
</evidence>
<protein>
    <submittedName>
        <fullName evidence="4">Alpha/beta-hydrolase</fullName>
    </submittedName>
</protein>
<dbReference type="SUPFAM" id="SSF53474">
    <property type="entry name" value="alpha/beta-Hydrolases"/>
    <property type="match status" value="1"/>
</dbReference>
<evidence type="ECO:0000259" key="3">
    <source>
        <dbReference type="Pfam" id="PF00561"/>
    </source>
</evidence>
<evidence type="ECO:0000313" key="5">
    <source>
        <dbReference type="Proteomes" id="UP000076842"/>
    </source>
</evidence>
<sequence length="332" mass="37711">MDPSDPASFHHRTEALSTGRTYHFVDQVPVDYKHGETPVLLLLHGFPDLWYGWRNQIGPWCRHGWRVIAVDMLGYGGTSKPDDAQEYSSGKIAKDLASLLDVLSIDRVVVVGHDWGAYAAWKFCQWQTNRVRAVVTLSVPLMPRSPVLTPLPALAKMIPDFSYMLFFSAPDSPPKLEKNAGKTIDLLFRSSKTWIRDLTRNNVMEQSIVHNDIGRGDLLNDSELAYYSQNFVKGGFRGPTNWYRALEWHWREETAANLKQNLPATLPALFFHPGSDPTSPQSSVDAMKPLVPNLEILQCKGAGHWLLLERSDMVTRKTIEWLDERLKTRSKL</sequence>
<evidence type="ECO:0000313" key="4">
    <source>
        <dbReference type="EMBL" id="KZT62779.1"/>
    </source>
</evidence>
<dbReference type="AlphaFoldDB" id="A0A165K7F0"/>
<reference evidence="4 5" key="1">
    <citation type="journal article" date="2016" name="Mol. Biol. Evol.">
        <title>Comparative Genomics of Early-Diverging Mushroom-Forming Fungi Provides Insights into the Origins of Lignocellulose Decay Capabilities.</title>
        <authorList>
            <person name="Nagy L.G."/>
            <person name="Riley R."/>
            <person name="Tritt A."/>
            <person name="Adam C."/>
            <person name="Daum C."/>
            <person name="Floudas D."/>
            <person name="Sun H."/>
            <person name="Yadav J.S."/>
            <person name="Pangilinan J."/>
            <person name="Larsson K.H."/>
            <person name="Matsuura K."/>
            <person name="Barry K."/>
            <person name="Labutti K."/>
            <person name="Kuo R."/>
            <person name="Ohm R.A."/>
            <person name="Bhattacharya S.S."/>
            <person name="Shirouzu T."/>
            <person name="Yoshinaga Y."/>
            <person name="Martin F.M."/>
            <person name="Grigoriev I.V."/>
            <person name="Hibbett D.S."/>
        </authorList>
    </citation>
    <scope>NUCLEOTIDE SEQUENCE [LARGE SCALE GENOMIC DNA]</scope>
    <source>
        <strain evidence="4 5">HHB12733</strain>
    </source>
</reference>
<dbReference type="Gene3D" id="3.40.50.1820">
    <property type="entry name" value="alpha/beta hydrolase"/>
    <property type="match status" value="1"/>
</dbReference>
<evidence type="ECO:0000256" key="1">
    <source>
        <dbReference type="ARBA" id="ARBA00022801"/>
    </source>
</evidence>
<keyword evidence="1 4" id="KW-0378">Hydrolase</keyword>
<feature type="domain" description="AB hydrolase-1" evidence="3">
    <location>
        <begin position="38"/>
        <end position="310"/>
    </location>
</feature>
<dbReference type="GO" id="GO:0016787">
    <property type="term" value="F:hydrolase activity"/>
    <property type="evidence" value="ECO:0007669"/>
    <property type="project" value="UniProtKB-KW"/>
</dbReference>
<accession>A0A165K7F0</accession>
<dbReference type="InParanoid" id="A0A165K7F0"/>
<dbReference type="OrthoDB" id="284184at2759"/>
<dbReference type="Proteomes" id="UP000076842">
    <property type="component" value="Unassembled WGS sequence"/>
</dbReference>
<dbReference type="EMBL" id="KV423914">
    <property type="protein sequence ID" value="KZT62779.1"/>
    <property type="molecule type" value="Genomic_DNA"/>
</dbReference>
<dbReference type="STRING" id="1353952.A0A165K7F0"/>
<dbReference type="InterPro" id="IPR000073">
    <property type="entry name" value="AB_hydrolase_1"/>
</dbReference>